<reference evidence="2" key="1">
    <citation type="journal article" date="2019" name="Int. J. Syst. Evol. Microbiol.">
        <title>The Global Catalogue of Microorganisms (GCM) 10K type strain sequencing project: providing services to taxonomists for standard genome sequencing and annotation.</title>
        <authorList>
            <consortium name="The Broad Institute Genomics Platform"/>
            <consortium name="The Broad Institute Genome Sequencing Center for Infectious Disease"/>
            <person name="Wu L."/>
            <person name="Ma J."/>
        </authorList>
    </citation>
    <scope>NUCLEOTIDE SEQUENCE [LARGE SCALE GENOMIC DNA]</scope>
    <source>
        <strain evidence="2">KCTC 42217</strain>
    </source>
</reference>
<evidence type="ECO:0000313" key="1">
    <source>
        <dbReference type="EMBL" id="MFD2161367.1"/>
    </source>
</evidence>
<organism evidence="1 2">
    <name type="scientific">Paradesertivirga mongoliensis</name>
    <dbReference type="NCBI Taxonomy" id="2100740"/>
    <lineage>
        <taxon>Bacteria</taxon>
        <taxon>Pseudomonadati</taxon>
        <taxon>Bacteroidota</taxon>
        <taxon>Sphingobacteriia</taxon>
        <taxon>Sphingobacteriales</taxon>
        <taxon>Sphingobacteriaceae</taxon>
        <taxon>Paradesertivirga</taxon>
    </lineage>
</organism>
<comment type="caution">
    <text evidence="1">The sequence shown here is derived from an EMBL/GenBank/DDBJ whole genome shotgun (WGS) entry which is preliminary data.</text>
</comment>
<proteinExistence type="predicted"/>
<accession>A0ABW4ZIB7</accession>
<evidence type="ECO:0000313" key="2">
    <source>
        <dbReference type="Proteomes" id="UP001597387"/>
    </source>
</evidence>
<sequence length="238" mass="27807">MNSLSVNWFIEGSVDFERKKYQLLAYLKQINQHFHKTRLYPDLNDLVFHYNNLLKFKENKTALQKAFPERLSHADIEAVKLTYEKMVKDDSLMHEIETIIGFSLNKLDPAIAEGKEIYDFVESRLSIEPIGVLPLYPYQGYLLLRNGDERSTNVYEYQVTIFEGKDEKYRGINTAFITSYERSFVYTPEGIKNDLIVRRREFPNPAVYHVESDITFPLEQTLLPLAKRSLVKHISTAA</sequence>
<keyword evidence="2" id="KW-1185">Reference proteome</keyword>
<dbReference type="EMBL" id="JBHUHZ010000001">
    <property type="protein sequence ID" value="MFD2161367.1"/>
    <property type="molecule type" value="Genomic_DNA"/>
</dbReference>
<name>A0ABW4ZIB7_9SPHI</name>
<gene>
    <name evidence="1" type="ORF">ACFSJU_03130</name>
</gene>
<dbReference type="Proteomes" id="UP001597387">
    <property type="component" value="Unassembled WGS sequence"/>
</dbReference>
<dbReference type="RefSeq" id="WP_255899514.1">
    <property type="nucleotide sequence ID" value="NZ_JAFMZO010000001.1"/>
</dbReference>
<protein>
    <submittedName>
        <fullName evidence="1">Uncharacterized protein</fullName>
    </submittedName>
</protein>